<dbReference type="CDD" id="cd04301">
    <property type="entry name" value="NAT_SF"/>
    <property type="match status" value="1"/>
</dbReference>
<evidence type="ECO:0000313" key="3">
    <source>
        <dbReference type="Proteomes" id="UP001403385"/>
    </source>
</evidence>
<name>A0AAW9S646_9BACT</name>
<evidence type="ECO:0000313" key="2">
    <source>
        <dbReference type="EMBL" id="MEN7547190.1"/>
    </source>
</evidence>
<comment type="caution">
    <text evidence="2">The sequence shown here is derived from an EMBL/GenBank/DDBJ whole genome shotgun (WGS) entry which is preliminary data.</text>
</comment>
<dbReference type="AlphaFoldDB" id="A0AAW9S646"/>
<dbReference type="Proteomes" id="UP001403385">
    <property type="component" value="Unassembled WGS sequence"/>
</dbReference>
<gene>
    <name evidence="2" type="ORF">AAG747_04680</name>
</gene>
<dbReference type="InterPro" id="IPR000182">
    <property type="entry name" value="GNAT_dom"/>
</dbReference>
<sequence length="227" mass="26289">MKTEEKKLDNPVWNSLNETHNNFSIEYEGVKFYRPEYCPFGGFTALENASESISKYASLINSFYVVGEKPEYKNELTLNKNLVCQQMILEKPIILDINEQIVELKADIQKKDLFNLVNVVQPGYFNHKTSDLGKYFGIYKNNELVAVTGERMKMNKYTEVSAVVTHPHHTGKGYAKQLIQHTTQHIFNENKLPYLHVAETNVGAIKLYENLGFVNRRKISFWNFVIN</sequence>
<evidence type="ECO:0000259" key="1">
    <source>
        <dbReference type="PROSITE" id="PS51186"/>
    </source>
</evidence>
<dbReference type="EMBL" id="JBDKWZ010000002">
    <property type="protein sequence ID" value="MEN7547190.1"/>
    <property type="molecule type" value="Genomic_DNA"/>
</dbReference>
<dbReference type="SUPFAM" id="SSF55729">
    <property type="entry name" value="Acyl-CoA N-acyltransferases (Nat)"/>
    <property type="match status" value="1"/>
</dbReference>
<proteinExistence type="predicted"/>
<feature type="domain" description="N-acetyltransferase" evidence="1">
    <location>
        <begin position="92"/>
        <end position="227"/>
    </location>
</feature>
<dbReference type="Gene3D" id="3.40.630.30">
    <property type="match status" value="1"/>
</dbReference>
<dbReference type="PANTHER" id="PTHR31143">
    <property type="match status" value="1"/>
</dbReference>
<protein>
    <submittedName>
        <fullName evidence="2">GNAT family N-acetyltransferase</fullName>
    </submittedName>
</protein>
<accession>A0AAW9S646</accession>
<dbReference type="PROSITE" id="PS51186">
    <property type="entry name" value="GNAT"/>
    <property type="match status" value="1"/>
</dbReference>
<reference evidence="2 3" key="1">
    <citation type="submission" date="2024-04" db="EMBL/GenBank/DDBJ databases">
        <title>Novel genus in family Flammeovirgaceae.</title>
        <authorList>
            <person name="Nguyen T.H."/>
            <person name="Vuong T.Q."/>
            <person name="Le H."/>
            <person name="Kim S.-G."/>
        </authorList>
    </citation>
    <scope>NUCLEOTIDE SEQUENCE [LARGE SCALE GENOMIC DNA]</scope>
    <source>
        <strain evidence="2 3">JCM 23209</strain>
    </source>
</reference>
<organism evidence="2 3">
    <name type="scientific">Rapidithrix thailandica</name>
    <dbReference type="NCBI Taxonomy" id="413964"/>
    <lineage>
        <taxon>Bacteria</taxon>
        <taxon>Pseudomonadati</taxon>
        <taxon>Bacteroidota</taxon>
        <taxon>Cytophagia</taxon>
        <taxon>Cytophagales</taxon>
        <taxon>Flammeovirgaceae</taxon>
        <taxon>Rapidithrix</taxon>
    </lineage>
</organism>
<dbReference type="RefSeq" id="WP_346819975.1">
    <property type="nucleotide sequence ID" value="NZ_JBDKWZ010000002.1"/>
</dbReference>
<dbReference type="InterPro" id="IPR027365">
    <property type="entry name" value="GNAT_acetyltra_YdfB-like"/>
</dbReference>
<keyword evidence="3" id="KW-1185">Reference proteome</keyword>
<dbReference type="InterPro" id="IPR016181">
    <property type="entry name" value="Acyl_CoA_acyltransferase"/>
</dbReference>
<dbReference type="Pfam" id="PF00583">
    <property type="entry name" value="Acetyltransf_1"/>
    <property type="match status" value="1"/>
</dbReference>
<dbReference type="PANTHER" id="PTHR31143:SF2">
    <property type="entry name" value="FR47-LIKE DOMAIN-CONTAINING PROTEIN-RELATED"/>
    <property type="match status" value="1"/>
</dbReference>
<dbReference type="GO" id="GO:0016747">
    <property type="term" value="F:acyltransferase activity, transferring groups other than amino-acyl groups"/>
    <property type="evidence" value="ECO:0007669"/>
    <property type="project" value="InterPro"/>
</dbReference>